<protein>
    <recommendedName>
        <fullName evidence="2">LPS-assembly protein LptD central domain-containing protein</fullName>
    </recommendedName>
</protein>
<name>A0A4R8DHQ2_9BACT</name>
<gene>
    <name evidence="3" type="ORF">EDB95_4894</name>
</gene>
<dbReference type="GO" id="GO:1990351">
    <property type="term" value="C:transporter complex"/>
    <property type="evidence" value="ECO:0007669"/>
    <property type="project" value="TreeGrafter"/>
</dbReference>
<evidence type="ECO:0000259" key="2">
    <source>
        <dbReference type="Pfam" id="PF19838"/>
    </source>
</evidence>
<reference evidence="3 4" key="1">
    <citation type="submission" date="2019-03" db="EMBL/GenBank/DDBJ databases">
        <title>Genomic Encyclopedia of Type Strains, Phase IV (KMG-IV): sequencing the most valuable type-strain genomes for metagenomic binning, comparative biology and taxonomic classification.</title>
        <authorList>
            <person name="Goeker M."/>
        </authorList>
    </citation>
    <scope>NUCLEOTIDE SEQUENCE [LARGE SCALE GENOMIC DNA]</scope>
    <source>
        <strain evidence="3 4">DSM 100059</strain>
    </source>
</reference>
<feature type="compositionally biased region" description="Polar residues" evidence="1">
    <location>
        <begin position="113"/>
        <end position="122"/>
    </location>
</feature>
<evidence type="ECO:0000256" key="1">
    <source>
        <dbReference type="SAM" id="MobiDB-lite"/>
    </source>
</evidence>
<dbReference type="InterPro" id="IPR050218">
    <property type="entry name" value="LptD"/>
</dbReference>
<sequence>MRSHRKFSYKYLLTGIVCVSLFAVAHPRPFSKRAWYAGPVQGRVTVTGTVSNPLRTAGDDTTRPGATVRPAAADTAHARGLGDTTHRAPGDTTSRAQGDTTGRAADTTHRTPGDTTSRASGDSTHRLVLDSLAIPLAKDSLDAPISYAAEDSMVLDIPHKRVLLYDQATTDYKDLKLKSGIIVMDQTSQVLTALPAPGVDSNGLLLQRPEFTQKQDLVVSDSMKYNMKSKKGLSFNADGQEGEMFIHSQRSKKIDNNTFYAYNARFTTCDLDTPHFAFRAKRIKYISGKFAITGYTRPEFEGIPFPIGIPYGIFPLVDGQHSGLLPPAFTVNDQQGLGLTGLGYYKVISQNMDFLIKGNIYSYGSWELDLDPSYYVRYHYRGSVNFSVIDTKIAFKGDPDYQQSTNFNLQWAHTQDTKAHPGITFNSSVNLMTSKYNQYQTNYIGQVYQNQVQSSVAYTRTFTGTPFYFSAAFSQNQNTQQRLWNVSLPNLNFTMNTIYPFQKKDQVGTKKWYQNLGIGYNGSYQTLMSFYDTAFSFKQVLDTLQWGVHHTIPITLSLPSIFNHAVQIAPSVSYDETWFSRQLIKTWDNKNSKLDTTIYKGFFQQRQMTYGVSTSTALYGTFNFGNGYVKAIRHVIRPQIGFSYQPDLNKGAYYSVQIDTFTNGGTQQPDWGTYNKYAGGIFSPYSQGTFGGINFTLDNNLEMKVRNGKDTTGSNPYKKVKLIDNFGISTSYNLVADSFQLAPISLYARSNLFNKINFSGGATLSPYQTNAIGNQINKYVWSGHNFSVGRFVSGYVSASTTFESKKAKGQENVQDSLLNNKDLNNPNAMSDDQRELNYIRSNPAEFANFNIPWHLSLSYSLTISRQLNSNSVGYINRTTQSVNFNGDFNLTPNWKIIGSGTFSIDSYSFQFLQASIARNLHCWQMAINVTPLGYYRSFSITLSPKSGILRDLRINRTRSYYSNIPGY</sequence>
<keyword evidence="4" id="KW-1185">Reference proteome</keyword>
<dbReference type="InterPro" id="IPR045659">
    <property type="entry name" value="LptD_2"/>
</dbReference>
<dbReference type="Proteomes" id="UP000294498">
    <property type="component" value="Unassembled WGS sequence"/>
</dbReference>
<feature type="region of interest" description="Disordered" evidence="1">
    <location>
        <begin position="47"/>
        <end position="122"/>
    </location>
</feature>
<feature type="compositionally biased region" description="Polar residues" evidence="1">
    <location>
        <begin position="91"/>
        <end position="100"/>
    </location>
</feature>
<evidence type="ECO:0000313" key="3">
    <source>
        <dbReference type="EMBL" id="TDW97057.1"/>
    </source>
</evidence>
<dbReference type="PANTHER" id="PTHR30189">
    <property type="entry name" value="LPS-ASSEMBLY PROTEIN"/>
    <property type="match status" value="1"/>
</dbReference>
<dbReference type="PANTHER" id="PTHR30189:SF1">
    <property type="entry name" value="LPS-ASSEMBLY PROTEIN LPTD"/>
    <property type="match status" value="1"/>
</dbReference>
<evidence type="ECO:0000313" key="4">
    <source>
        <dbReference type="Proteomes" id="UP000294498"/>
    </source>
</evidence>
<dbReference type="GO" id="GO:0009279">
    <property type="term" value="C:cell outer membrane"/>
    <property type="evidence" value="ECO:0007669"/>
    <property type="project" value="TreeGrafter"/>
</dbReference>
<comment type="caution">
    <text evidence="3">The sequence shown here is derived from an EMBL/GenBank/DDBJ whole genome shotgun (WGS) entry which is preliminary data.</text>
</comment>
<feature type="region of interest" description="Disordered" evidence="1">
    <location>
        <begin position="811"/>
        <end position="830"/>
    </location>
</feature>
<dbReference type="AlphaFoldDB" id="A0A4R8DHQ2"/>
<organism evidence="3 4">
    <name type="scientific">Dinghuibacter silviterrae</name>
    <dbReference type="NCBI Taxonomy" id="1539049"/>
    <lineage>
        <taxon>Bacteria</taxon>
        <taxon>Pseudomonadati</taxon>
        <taxon>Bacteroidota</taxon>
        <taxon>Chitinophagia</taxon>
        <taxon>Chitinophagales</taxon>
        <taxon>Chitinophagaceae</taxon>
        <taxon>Dinghuibacter</taxon>
    </lineage>
</organism>
<proteinExistence type="predicted"/>
<dbReference type="Pfam" id="PF19838">
    <property type="entry name" value="LptD_2"/>
    <property type="match status" value="1"/>
</dbReference>
<accession>A0A4R8DHQ2</accession>
<dbReference type="EMBL" id="SODV01000002">
    <property type="protein sequence ID" value="TDW97057.1"/>
    <property type="molecule type" value="Genomic_DNA"/>
</dbReference>
<feature type="domain" description="LPS-assembly protein LptD central" evidence="2">
    <location>
        <begin position="292"/>
        <end position="767"/>
    </location>
</feature>